<dbReference type="SUPFAM" id="SSF48613">
    <property type="entry name" value="Heme oxygenase-like"/>
    <property type="match status" value="1"/>
</dbReference>
<dbReference type="Proteomes" id="UP000194546">
    <property type="component" value="Unassembled WGS sequence"/>
</dbReference>
<reference evidence="1 2" key="1">
    <citation type="submission" date="2017-03" db="EMBL/GenBank/DDBJ databases">
        <title>Genome analysis of strain PAMC 26510.</title>
        <authorList>
            <person name="Oh H.-M."/>
            <person name="Yang J.-A."/>
        </authorList>
    </citation>
    <scope>NUCLEOTIDE SEQUENCE [LARGE SCALE GENOMIC DNA]</scope>
    <source>
        <strain evidence="1 2">PAMC 26510</strain>
    </source>
</reference>
<dbReference type="AlphaFoldDB" id="A0A242MBZ9"/>
<dbReference type="GO" id="GO:0006788">
    <property type="term" value="P:heme oxidation"/>
    <property type="evidence" value="ECO:0007669"/>
    <property type="project" value="InterPro"/>
</dbReference>
<dbReference type="EMBL" id="NBTY01000161">
    <property type="protein sequence ID" value="OTP68824.1"/>
    <property type="molecule type" value="Genomic_DNA"/>
</dbReference>
<dbReference type="InterPro" id="IPR016084">
    <property type="entry name" value="Haem_Oase-like_multi-hlx"/>
</dbReference>
<protein>
    <submittedName>
        <fullName evidence="1">Bacteriophytochrome heme oxygenase BphO</fullName>
    </submittedName>
</protein>
<sequence>MRRNPVENHERTMQYELLSLLKAATAESHTRLENELDLMRPEWPREDYVALLDGFYGYVAPWEDLAARSVPAHLRQFFEARRKAALLEADLSFLTGDPARAQTAPSVDHLPAMNTIGRVFGSMYVMEGSTLGGRFIAPHVAKLFSLDAGLGNAYFDGYGPRTGSMWNAFRETASGEVPRDQYDAALEAAIATFDGLHDWLGAVRADSGATA</sequence>
<comment type="caution">
    <text evidence="1">The sequence shown here is derived from an EMBL/GenBank/DDBJ whole genome shotgun (WGS) entry which is preliminary data.</text>
</comment>
<name>A0A242MBZ9_CABSO</name>
<gene>
    <name evidence="1" type="ORF">PAMC26510_28260</name>
</gene>
<organism evidence="1 2">
    <name type="scientific">Caballeronia sordidicola</name>
    <name type="common">Burkholderia sordidicola</name>
    <dbReference type="NCBI Taxonomy" id="196367"/>
    <lineage>
        <taxon>Bacteria</taxon>
        <taxon>Pseudomonadati</taxon>
        <taxon>Pseudomonadota</taxon>
        <taxon>Betaproteobacteria</taxon>
        <taxon>Burkholderiales</taxon>
        <taxon>Burkholderiaceae</taxon>
        <taxon>Caballeronia</taxon>
    </lineage>
</organism>
<dbReference type="InterPro" id="IPR016053">
    <property type="entry name" value="Haem_Oase-like"/>
</dbReference>
<proteinExistence type="predicted"/>
<dbReference type="Gene3D" id="1.20.910.10">
    <property type="entry name" value="Heme oxygenase-like"/>
    <property type="match status" value="1"/>
</dbReference>
<accession>A0A242MBZ9</accession>
<dbReference type="CDD" id="cd19166">
    <property type="entry name" value="HemeO-bac"/>
    <property type="match status" value="1"/>
</dbReference>
<evidence type="ECO:0000313" key="1">
    <source>
        <dbReference type="EMBL" id="OTP68824.1"/>
    </source>
</evidence>
<dbReference type="Pfam" id="PF01126">
    <property type="entry name" value="Heme_oxygenase"/>
    <property type="match status" value="1"/>
</dbReference>
<dbReference type="GO" id="GO:0004392">
    <property type="term" value="F:heme oxygenase (decyclizing) activity"/>
    <property type="evidence" value="ECO:0007669"/>
    <property type="project" value="InterPro"/>
</dbReference>
<evidence type="ECO:0000313" key="2">
    <source>
        <dbReference type="Proteomes" id="UP000194546"/>
    </source>
</evidence>